<dbReference type="EMBL" id="JACGCI010000083">
    <property type="protein sequence ID" value="KAF6747227.1"/>
    <property type="molecule type" value="Genomic_DNA"/>
</dbReference>
<comment type="caution">
    <text evidence="2">The sequence shown here is derived from an EMBL/GenBank/DDBJ whole genome shotgun (WGS) entry which is preliminary data.</text>
</comment>
<protein>
    <submittedName>
        <fullName evidence="2">Uncharacterized protein</fullName>
    </submittedName>
</protein>
<evidence type="ECO:0000256" key="1">
    <source>
        <dbReference type="SAM" id="MobiDB-lite"/>
    </source>
</evidence>
<organism evidence="2 3">
    <name type="scientific">Ephemerocybe angulata</name>
    <dbReference type="NCBI Taxonomy" id="980116"/>
    <lineage>
        <taxon>Eukaryota</taxon>
        <taxon>Fungi</taxon>
        <taxon>Dikarya</taxon>
        <taxon>Basidiomycota</taxon>
        <taxon>Agaricomycotina</taxon>
        <taxon>Agaricomycetes</taxon>
        <taxon>Agaricomycetidae</taxon>
        <taxon>Agaricales</taxon>
        <taxon>Agaricineae</taxon>
        <taxon>Psathyrellaceae</taxon>
        <taxon>Ephemerocybe</taxon>
    </lineage>
</organism>
<feature type="region of interest" description="Disordered" evidence="1">
    <location>
        <begin position="192"/>
        <end position="215"/>
    </location>
</feature>
<feature type="compositionally biased region" description="Acidic residues" evidence="1">
    <location>
        <begin position="206"/>
        <end position="215"/>
    </location>
</feature>
<dbReference type="Proteomes" id="UP000521943">
    <property type="component" value="Unassembled WGS sequence"/>
</dbReference>
<reference evidence="2 3" key="1">
    <citation type="submission" date="2020-07" db="EMBL/GenBank/DDBJ databases">
        <title>Comparative genomics of pyrophilous fungi reveals a link between fire events and developmental genes.</title>
        <authorList>
            <consortium name="DOE Joint Genome Institute"/>
            <person name="Steindorff A.S."/>
            <person name="Carver A."/>
            <person name="Calhoun S."/>
            <person name="Stillman K."/>
            <person name="Liu H."/>
            <person name="Lipzen A."/>
            <person name="Pangilinan J."/>
            <person name="Labutti K."/>
            <person name="Bruns T.D."/>
            <person name="Grigoriev I.V."/>
        </authorList>
    </citation>
    <scope>NUCLEOTIDE SEQUENCE [LARGE SCALE GENOMIC DNA]</scope>
    <source>
        <strain evidence="2 3">CBS 144469</strain>
    </source>
</reference>
<sequence length="215" mass="24044">MDNRDGILDLSQPAHKKAFIRTCGAFFKQAMHEGRLPEFTAHVCNRIWSHSPIAPGNYVGLRVATSKEEIIRSLDWANFASGPYEPNIHWEHLFAIGHREFALISATINREIEIYQVQRLRHLERAMNVAHIAANLPDSDDDVEVVDDDGVPVTENRTNGIPIDMTFLDDGDDKVYLTKNVQSNPIDLSVIGSEVEAPSENKGDDLAGELDLDLD</sequence>
<evidence type="ECO:0000313" key="2">
    <source>
        <dbReference type="EMBL" id="KAF6747227.1"/>
    </source>
</evidence>
<evidence type="ECO:0000313" key="3">
    <source>
        <dbReference type="Proteomes" id="UP000521943"/>
    </source>
</evidence>
<accession>A0A8H6M0G0</accession>
<proteinExistence type="predicted"/>
<keyword evidence="3" id="KW-1185">Reference proteome</keyword>
<dbReference type="AlphaFoldDB" id="A0A8H6M0G0"/>
<gene>
    <name evidence="2" type="ORF">DFP72DRAFT_854548</name>
</gene>
<name>A0A8H6M0G0_9AGAR</name>